<sequence>MAATVLENAALFDQGRKSGCWGTSRPAGLFRSPSWYPHRLTGLRSTWTALSNPCGLSVSVLWYVMMLARFSLRPNLCGKIGIRGAWSLRRSAPSDGWCCRQPLMLVVLSLRGTRLVSSSSASSKPDGLRGRLWLRLRGHLAFLGDFSAVTFQHVGRRANRASDYCAKLAVDGVFLWVAGCGADVGFQTLVAEDRRVLHGV</sequence>
<evidence type="ECO:0000313" key="1">
    <source>
        <dbReference type="EMBL" id="KAK8959021.1"/>
    </source>
</evidence>
<evidence type="ECO:0000313" key="2">
    <source>
        <dbReference type="Proteomes" id="UP001412067"/>
    </source>
</evidence>
<comment type="caution">
    <text evidence="1">The sequence shown here is derived from an EMBL/GenBank/DDBJ whole genome shotgun (WGS) entry which is preliminary data.</text>
</comment>
<accession>A0ABR2M500</accession>
<keyword evidence="2" id="KW-1185">Reference proteome</keyword>
<dbReference type="EMBL" id="JBBWWR010000012">
    <property type="protein sequence ID" value="KAK8959021.1"/>
    <property type="molecule type" value="Genomic_DNA"/>
</dbReference>
<organism evidence="1 2">
    <name type="scientific">Platanthera guangdongensis</name>
    <dbReference type="NCBI Taxonomy" id="2320717"/>
    <lineage>
        <taxon>Eukaryota</taxon>
        <taxon>Viridiplantae</taxon>
        <taxon>Streptophyta</taxon>
        <taxon>Embryophyta</taxon>
        <taxon>Tracheophyta</taxon>
        <taxon>Spermatophyta</taxon>
        <taxon>Magnoliopsida</taxon>
        <taxon>Liliopsida</taxon>
        <taxon>Asparagales</taxon>
        <taxon>Orchidaceae</taxon>
        <taxon>Orchidoideae</taxon>
        <taxon>Orchideae</taxon>
        <taxon>Orchidinae</taxon>
        <taxon>Platanthera</taxon>
    </lineage>
</organism>
<name>A0ABR2M500_9ASPA</name>
<dbReference type="Proteomes" id="UP001412067">
    <property type="component" value="Unassembled WGS sequence"/>
</dbReference>
<reference evidence="1 2" key="1">
    <citation type="journal article" date="2022" name="Nat. Plants">
        <title>Genomes of leafy and leafless Platanthera orchids illuminate the evolution of mycoheterotrophy.</title>
        <authorList>
            <person name="Li M.H."/>
            <person name="Liu K.W."/>
            <person name="Li Z."/>
            <person name="Lu H.C."/>
            <person name="Ye Q.L."/>
            <person name="Zhang D."/>
            <person name="Wang J.Y."/>
            <person name="Li Y.F."/>
            <person name="Zhong Z.M."/>
            <person name="Liu X."/>
            <person name="Yu X."/>
            <person name="Liu D.K."/>
            <person name="Tu X.D."/>
            <person name="Liu B."/>
            <person name="Hao Y."/>
            <person name="Liao X.Y."/>
            <person name="Jiang Y.T."/>
            <person name="Sun W.H."/>
            <person name="Chen J."/>
            <person name="Chen Y.Q."/>
            <person name="Ai Y."/>
            <person name="Zhai J.W."/>
            <person name="Wu S.S."/>
            <person name="Zhou Z."/>
            <person name="Hsiao Y.Y."/>
            <person name="Wu W.L."/>
            <person name="Chen Y.Y."/>
            <person name="Lin Y.F."/>
            <person name="Hsu J.L."/>
            <person name="Li C.Y."/>
            <person name="Wang Z.W."/>
            <person name="Zhao X."/>
            <person name="Zhong W.Y."/>
            <person name="Ma X.K."/>
            <person name="Ma L."/>
            <person name="Huang J."/>
            <person name="Chen G.Z."/>
            <person name="Huang M.Z."/>
            <person name="Huang L."/>
            <person name="Peng D.H."/>
            <person name="Luo Y.B."/>
            <person name="Zou S.Q."/>
            <person name="Chen S.P."/>
            <person name="Lan S."/>
            <person name="Tsai W.C."/>
            <person name="Van de Peer Y."/>
            <person name="Liu Z.J."/>
        </authorList>
    </citation>
    <scope>NUCLEOTIDE SEQUENCE [LARGE SCALE GENOMIC DNA]</scope>
    <source>
        <strain evidence="1">Lor288</strain>
    </source>
</reference>
<evidence type="ECO:0008006" key="3">
    <source>
        <dbReference type="Google" id="ProtNLM"/>
    </source>
</evidence>
<protein>
    <recommendedName>
        <fullName evidence="3">RNase H type-1 domain-containing protein</fullName>
    </recommendedName>
</protein>
<proteinExistence type="predicted"/>
<gene>
    <name evidence="1" type="ORF">KSP40_PGU012187</name>
</gene>